<gene>
    <name evidence="4" type="ORF">CPB84DRAFT_1764089</name>
</gene>
<evidence type="ECO:0000256" key="1">
    <source>
        <dbReference type="SAM" id="Coils"/>
    </source>
</evidence>
<dbReference type="InterPro" id="IPR057678">
    <property type="entry name" value="DUF7918"/>
</dbReference>
<feature type="domain" description="DUF7918" evidence="3">
    <location>
        <begin position="12"/>
        <end position="208"/>
    </location>
</feature>
<evidence type="ECO:0000313" key="5">
    <source>
        <dbReference type="Proteomes" id="UP000724874"/>
    </source>
</evidence>
<dbReference type="AlphaFoldDB" id="A0A9P5TTD4"/>
<feature type="region of interest" description="Disordered" evidence="2">
    <location>
        <begin position="216"/>
        <end position="240"/>
    </location>
</feature>
<protein>
    <recommendedName>
        <fullName evidence="3">DUF7918 domain-containing protein</fullName>
    </recommendedName>
</protein>
<evidence type="ECO:0000259" key="3">
    <source>
        <dbReference type="Pfam" id="PF25534"/>
    </source>
</evidence>
<proteinExistence type="predicted"/>
<dbReference type="PANTHER" id="PTHR36223:SF1">
    <property type="entry name" value="TRANSCRIPTION ELONGATION FACTOR EAF N-TERMINAL DOMAIN-CONTAINING PROTEIN"/>
    <property type="match status" value="1"/>
</dbReference>
<reference evidence="4" key="1">
    <citation type="submission" date="2020-11" db="EMBL/GenBank/DDBJ databases">
        <authorList>
            <consortium name="DOE Joint Genome Institute"/>
            <person name="Ahrendt S."/>
            <person name="Riley R."/>
            <person name="Andreopoulos W."/>
            <person name="LaButti K."/>
            <person name="Pangilinan J."/>
            <person name="Ruiz-duenas F.J."/>
            <person name="Barrasa J.M."/>
            <person name="Sanchez-Garcia M."/>
            <person name="Camarero S."/>
            <person name="Miyauchi S."/>
            <person name="Serrano A."/>
            <person name="Linde D."/>
            <person name="Babiker R."/>
            <person name="Drula E."/>
            <person name="Ayuso-Fernandez I."/>
            <person name="Pacheco R."/>
            <person name="Padilla G."/>
            <person name="Ferreira P."/>
            <person name="Barriuso J."/>
            <person name="Kellner H."/>
            <person name="Castanera R."/>
            <person name="Alfaro M."/>
            <person name="Ramirez L."/>
            <person name="Pisabarro A.G."/>
            <person name="Kuo A."/>
            <person name="Tritt A."/>
            <person name="Lipzen A."/>
            <person name="He G."/>
            <person name="Yan M."/>
            <person name="Ng V."/>
            <person name="Cullen D."/>
            <person name="Martin F."/>
            <person name="Rosso M.-N."/>
            <person name="Henrissat B."/>
            <person name="Hibbett D."/>
            <person name="Martinez A.T."/>
            <person name="Grigoriev I.V."/>
        </authorList>
    </citation>
    <scope>NUCLEOTIDE SEQUENCE</scope>
    <source>
        <strain evidence="4">AH 44721</strain>
    </source>
</reference>
<keyword evidence="5" id="KW-1185">Reference proteome</keyword>
<dbReference type="Proteomes" id="UP000724874">
    <property type="component" value="Unassembled WGS sequence"/>
</dbReference>
<feature type="coiled-coil region" evidence="1">
    <location>
        <begin position="248"/>
        <end position="282"/>
    </location>
</feature>
<evidence type="ECO:0000313" key="4">
    <source>
        <dbReference type="EMBL" id="KAF8910593.1"/>
    </source>
</evidence>
<dbReference type="PANTHER" id="PTHR36223">
    <property type="entry name" value="BETA-LACTAMASE-TYPE TRANSPEPTIDASE FOLD DOMAIN CONTAINING PROTEIN"/>
    <property type="match status" value="1"/>
</dbReference>
<dbReference type="OrthoDB" id="3364132at2759"/>
<keyword evidence="1" id="KW-0175">Coiled coil</keyword>
<feature type="compositionally biased region" description="Basic residues" evidence="2">
    <location>
        <begin position="230"/>
        <end position="240"/>
    </location>
</feature>
<dbReference type="Pfam" id="PF25534">
    <property type="entry name" value="DUF7918"/>
    <property type="match status" value="1"/>
</dbReference>
<accession>A0A9P5TTD4</accession>
<dbReference type="EMBL" id="JADNYJ010000006">
    <property type="protein sequence ID" value="KAF8910593.1"/>
    <property type="molecule type" value="Genomic_DNA"/>
</dbReference>
<comment type="caution">
    <text evidence="4">The sequence shown here is derived from an EMBL/GenBank/DDBJ whole genome shotgun (WGS) entry which is preliminary data.</text>
</comment>
<name>A0A9P5TTD4_GYMJU</name>
<sequence length="302" mass="34544">MSTKLLSFKGHDIWITVDGKEVEHYGVTSDESTNSVQCWIPSENDKPFAICVRNDPIEIDCALKIFLDGHACASFLFQKGLKWERTISYSTISATEVRDFIFGSLDSTDDDAYLEGSTLQSLGEIRAEIYKATVLEVESTGAFYSIPEVGKVHERSKKAVNHQVKFSQSRQLEKPISRSRVNYLEKLATFTFLYRPLAVLQATDIAPYKRMLLSVREDSSQPTPPPQPTQKRKHSDMRRRKNEEVVLLERLSNFQESFQTEMEKLRSEINQVRARKADKRSKKKVKQEPKACFVPGEVIDLT</sequence>
<evidence type="ECO:0000256" key="2">
    <source>
        <dbReference type="SAM" id="MobiDB-lite"/>
    </source>
</evidence>
<organism evidence="4 5">
    <name type="scientific">Gymnopilus junonius</name>
    <name type="common">Spectacular rustgill mushroom</name>
    <name type="synonym">Gymnopilus spectabilis subsp. junonius</name>
    <dbReference type="NCBI Taxonomy" id="109634"/>
    <lineage>
        <taxon>Eukaryota</taxon>
        <taxon>Fungi</taxon>
        <taxon>Dikarya</taxon>
        <taxon>Basidiomycota</taxon>
        <taxon>Agaricomycotina</taxon>
        <taxon>Agaricomycetes</taxon>
        <taxon>Agaricomycetidae</taxon>
        <taxon>Agaricales</taxon>
        <taxon>Agaricineae</taxon>
        <taxon>Hymenogastraceae</taxon>
        <taxon>Gymnopilus</taxon>
    </lineage>
</organism>